<keyword evidence="5" id="KW-1185">Reference proteome</keyword>
<feature type="region of interest" description="Disordered" evidence="2">
    <location>
        <begin position="66"/>
        <end position="85"/>
    </location>
</feature>
<evidence type="ECO:0000259" key="3">
    <source>
        <dbReference type="PROSITE" id="PS50048"/>
    </source>
</evidence>
<organism evidence="4 5">
    <name type="scientific">Cladobotryum mycophilum</name>
    <dbReference type="NCBI Taxonomy" id="491253"/>
    <lineage>
        <taxon>Eukaryota</taxon>
        <taxon>Fungi</taxon>
        <taxon>Dikarya</taxon>
        <taxon>Ascomycota</taxon>
        <taxon>Pezizomycotina</taxon>
        <taxon>Sordariomycetes</taxon>
        <taxon>Hypocreomycetidae</taxon>
        <taxon>Hypocreales</taxon>
        <taxon>Hypocreaceae</taxon>
        <taxon>Cladobotryum</taxon>
    </lineage>
</organism>
<dbReference type="InterPro" id="IPR001138">
    <property type="entry name" value="Zn2Cys6_DnaBD"/>
</dbReference>
<dbReference type="InterPro" id="IPR053175">
    <property type="entry name" value="DHMBA_Reg_Transcription_Factor"/>
</dbReference>
<dbReference type="InterPro" id="IPR021858">
    <property type="entry name" value="Fun_TF"/>
</dbReference>
<dbReference type="SUPFAM" id="SSF57701">
    <property type="entry name" value="Zn2/Cys6 DNA-binding domain"/>
    <property type="match status" value="1"/>
</dbReference>
<dbReference type="EMBL" id="JAVFKD010000012">
    <property type="protein sequence ID" value="KAK5992029.1"/>
    <property type="molecule type" value="Genomic_DNA"/>
</dbReference>
<dbReference type="InterPro" id="IPR036864">
    <property type="entry name" value="Zn2-C6_fun-type_DNA-bd_sf"/>
</dbReference>
<dbReference type="CDD" id="cd00067">
    <property type="entry name" value="GAL4"/>
    <property type="match status" value="1"/>
</dbReference>
<protein>
    <recommendedName>
        <fullName evidence="3">Zn(2)-C6 fungal-type domain-containing protein</fullName>
    </recommendedName>
</protein>
<dbReference type="PROSITE" id="PS00463">
    <property type="entry name" value="ZN2_CY6_FUNGAL_1"/>
    <property type="match status" value="1"/>
</dbReference>
<evidence type="ECO:0000256" key="2">
    <source>
        <dbReference type="SAM" id="MobiDB-lite"/>
    </source>
</evidence>
<evidence type="ECO:0000313" key="5">
    <source>
        <dbReference type="Proteomes" id="UP001338125"/>
    </source>
</evidence>
<evidence type="ECO:0000313" key="4">
    <source>
        <dbReference type="EMBL" id="KAK5992029.1"/>
    </source>
</evidence>
<dbReference type="Pfam" id="PF00172">
    <property type="entry name" value="Zn_clus"/>
    <property type="match status" value="1"/>
</dbReference>
<dbReference type="Gene3D" id="4.10.240.10">
    <property type="entry name" value="Zn(2)-C6 fungal-type DNA-binding domain"/>
    <property type="match status" value="1"/>
</dbReference>
<dbReference type="Pfam" id="PF11951">
    <property type="entry name" value="Fungal_trans_2"/>
    <property type="match status" value="1"/>
</dbReference>
<feature type="domain" description="Zn(2)-C6 fungal-type" evidence="3">
    <location>
        <begin position="10"/>
        <end position="38"/>
    </location>
</feature>
<proteinExistence type="predicted"/>
<dbReference type="PANTHER" id="PTHR38791">
    <property type="entry name" value="ZN(II)2CYS6 TRANSCRIPTION FACTOR (EUROFUNG)-RELATED-RELATED"/>
    <property type="match status" value="1"/>
</dbReference>
<accession>A0ABR0SJ31</accession>
<dbReference type="Proteomes" id="UP001338125">
    <property type="component" value="Unassembled WGS sequence"/>
</dbReference>
<sequence>MVNTGRPSKACATCRQRKVKCDLSQPACTPCLKAGWTCPGFPSQPDTIFRHETPVVLRNAQRIQLRGRDQRHDSVRESNNHVRHVSPPLEDRATAFFIHKYVFSLGPAVGSHEYLPQLLQQGNARGVLGTITTAAGLAALANSGNSSSWKSEAYRMYGKAIGQLQADLSHLGKVQSDQVLGAILLMGTFEVIASGDLNSISTLSRHTIAAAQCVELRGLGQFCSADDTSARLLVQLRGAIVMTCHQLQEPIPEAVKSWSRWAQCALPKDEDALNSFSDIEERLITVRAEIKRRAISSPAVIASMLLPVDDMLEDWRNSLPESWRFKSYKRLLSTSCGAKSYNSQYDIYPELDIAIIWNAYRSSRLLIHETILAATLKHGSTNDMRNLHLSIKTLRLMADGICQSVPYHLAYCRNSPQPREAVQVKWEELPPPGALLLFWPLFSCGVLCTTPKEQRDWIASVLRHIGVQLGLQLAISMATNLESHNPFLSCS</sequence>
<feature type="compositionally biased region" description="Basic and acidic residues" evidence="2">
    <location>
        <begin position="66"/>
        <end position="80"/>
    </location>
</feature>
<keyword evidence="1" id="KW-0539">Nucleus</keyword>
<comment type="caution">
    <text evidence="4">The sequence shown here is derived from an EMBL/GenBank/DDBJ whole genome shotgun (WGS) entry which is preliminary data.</text>
</comment>
<reference evidence="4 5" key="1">
    <citation type="submission" date="2024-01" db="EMBL/GenBank/DDBJ databases">
        <title>Complete genome of Cladobotryum mycophilum ATHUM6906.</title>
        <authorList>
            <person name="Christinaki A.C."/>
            <person name="Myridakis A.I."/>
            <person name="Kouvelis V.N."/>
        </authorList>
    </citation>
    <scope>NUCLEOTIDE SEQUENCE [LARGE SCALE GENOMIC DNA]</scope>
    <source>
        <strain evidence="4 5">ATHUM6906</strain>
    </source>
</reference>
<dbReference type="PROSITE" id="PS50048">
    <property type="entry name" value="ZN2_CY6_FUNGAL_2"/>
    <property type="match status" value="1"/>
</dbReference>
<evidence type="ECO:0000256" key="1">
    <source>
        <dbReference type="ARBA" id="ARBA00023242"/>
    </source>
</evidence>
<dbReference type="SMART" id="SM00066">
    <property type="entry name" value="GAL4"/>
    <property type="match status" value="1"/>
</dbReference>
<gene>
    <name evidence="4" type="ORF">PT974_05425</name>
</gene>
<name>A0ABR0SJ31_9HYPO</name>